<protein>
    <recommendedName>
        <fullName evidence="3">CS domain-containing protein</fullName>
    </recommendedName>
</protein>
<dbReference type="SUPFAM" id="SSF49764">
    <property type="entry name" value="HSP20-like chaperones"/>
    <property type="match status" value="1"/>
</dbReference>
<comment type="caution">
    <text evidence="1">The sequence shown here is derived from an EMBL/GenBank/DDBJ whole genome shotgun (WGS) entry which is preliminary data.</text>
</comment>
<dbReference type="InterPro" id="IPR008978">
    <property type="entry name" value="HSP20-like_chaperone"/>
</dbReference>
<proteinExistence type="predicted"/>
<keyword evidence="2" id="KW-1185">Reference proteome</keyword>
<dbReference type="EMBL" id="LIUT01000001">
    <property type="protein sequence ID" value="KOR88989.1"/>
    <property type="molecule type" value="Genomic_DNA"/>
</dbReference>
<name>A0A0M1P4M0_9BACL</name>
<dbReference type="CDD" id="cd00298">
    <property type="entry name" value="ACD_sHsps_p23-like"/>
    <property type="match status" value="1"/>
</dbReference>
<evidence type="ECO:0000313" key="1">
    <source>
        <dbReference type="EMBL" id="KOR88989.1"/>
    </source>
</evidence>
<dbReference type="PATRIC" id="fig|1705565.3.peg.3374"/>
<sequence>MSSRSKKPDWLTQDSFFNNNSFPFKDLNHLNEDYQLDPTIIEDYVKDTIRRASAGNEILPDPNTLRYETLDTHNFLVVKCYVPKRIHPENLWIQLNRTRIKINGLPKEQHQTILLPVPILPAQAIATYRQPTLQIKMPKMSPGKLHDINIRFL</sequence>
<gene>
    <name evidence="1" type="ORF">AM231_07290</name>
</gene>
<dbReference type="Proteomes" id="UP000036932">
    <property type="component" value="Unassembled WGS sequence"/>
</dbReference>
<reference evidence="2" key="1">
    <citation type="submission" date="2015-08" db="EMBL/GenBank/DDBJ databases">
        <title>Genome sequencing project for genomic taxonomy and phylogenomics of Bacillus-like bacteria.</title>
        <authorList>
            <person name="Liu B."/>
            <person name="Wang J."/>
            <person name="Zhu Y."/>
            <person name="Liu G."/>
            <person name="Chen Q."/>
            <person name="Chen Z."/>
            <person name="Lan J."/>
            <person name="Che J."/>
            <person name="Ge C."/>
            <person name="Shi H."/>
            <person name="Pan Z."/>
            <person name="Liu X."/>
        </authorList>
    </citation>
    <scope>NUCLEOTIDE SEQUENCE [LARGE SCALE GENOMIC DNA]</scope>
    <source>
        <strain evidence="2">FJAT-22460</strain>
    </source>
</reference>
<dbReference type="OrthoDB" id="2637517at2"/>
<accession>A0A0M1P4M0</accession>
<dbReference type="RefSeq" id="WP_054401995.1">
    <property type="nucleotide sequence ID" value="NZ_LIUT01000001.1"/>
</dbReference>
<dbReference type="AlphaFoldDB" id="A0A0M1P4M0"/>
<evidence type="ECO:0000313" key="2">
    <source>
        <dbReference type="Proteomes" id="UP000036932"/>
    </source>
</evidence>
<evidence type="ECO:0008006" key="3">
    <source>
        <dbReference type="Google" id="ProtNLM"/>
    </source>
</evidence>
<organism evidence="1 2">
    <name type="scientific">Paenibacillus solani</name>
    <dbReference type="NCBI Taxonomy" id="1705565"/>
    <lineage>
        <taxon>Bacteria</taxon>
        <taxon>Bacillati</taxon>
        <taxon>Bacillota</taxon>
        <taxon>Bacilli</taxon>
        <taxon>Bacillales</taxon>
        <taxon>Paenibacillaceae</taxon>
        <taxon>Paenibacillus</taxon>
    </lineage>
</organism>